<evidence type="ECO:0000256" key="1">
    <source>
        <dbReference type="SAM" id="Phobius"/>
    </source>
</evidence>
<feature type="transmembrane region" description="Helical" evidence="1">
    <location>
        <begin position="81"/>
        <end position="100"/>
    </location>
</feature>
<sequence length="361" mass="38152">MIITFALIGIVYALGLHIPLPGIDLEAFASPKYSVDSDMLSRISILALGLTPLFAALGLAEIARLIAFSWLKQKDEQDRNTVLGAAIVIVIALAVAAMQAYAISGGLGATPLVADNMTGFTMLTIASCVGATAFTIFLSDRIRIAGLRDGLWPLYSLPILLSLPNNVIASVEMTRTGAVPSTQWLIVAVYLVLSVAAVVVTAFLWRSACHEAGTIAEETIDPREILIWPPVLAITAAGYVLAFFAFIAPNVIAAVQGLPLQIIALAMASILIPLIVFAYIRRLEVKNGANIRLIAIASIIAFIQILLLVSGALVSAFIQLPLSPGSIGIIVLTITALGFRNWDTVEVEGSSEPHVSAQTAS</sequence>
<accession>A0A1C9I550</accession>
<dbReference type="Pfam" id="PF00344">
    <property type="entry name" value="SecY"/>
    <property type="match status" value="1"/>
</dbReference>
<dbReference type="GO" id="GO:0016020">
    <property type="term" value="C:membrane"/>
    <property type="evidence" value="ECO:0007669"/>
    <property type="project" value="InterPro"/>
</dbReference>
<keyword evidence="1" id="KW-1133">Transmembrane helix</keyword>
<dbReference type="InterPro" id="IPR002208">
    <property type="entry name" value="SecY/SEC61-alpha"/>
</dbReference>
<dbReference type="GO" id="GO:0015031">
    <property type="term" value="P:protein transport"/>
    <property type="evidence" value="ECO:0007669"/>
    <property type="project" value="InterPro"/>
</dbReference>
<dbReference type="SUPFAM" id="SSF103491">
    <property type="entry name" value="Preprotein translocase SecY subunit"/>
    <property type="match status" value="1"/>
</dbReference>
<feature type="transmembrane region" description="Helical" evidence="1">
    <location>
        <begin position="293"/>
        <end position="318"/>
    </location>
</feature>
<dbReference type="Gene3D" id="1.10.3370.10">
    <property type="entry name" value="SecY subunit domain"/>
    <property type="match status" value="1"/>
</dbReference>
<organism evidence="2">
    <name type="scientific">Rhizobium leguminosarum bv. trifolii</name>
    <dbReference type="NCBI Taxonomy" id="386"/>
    <lineage>
        <taxon>Bacteria</taxon>
        <taxon>Pseudomonadati</taxon>
        <taxon>Pseudomonadota</taxon>
        <taxon>Alphaproteobacteria</taxon>
        <taxon>Hyphomicrobiales</taxon>
        <taxon>Rhizobiaceae</taxon>
        <taxon>Rhizobium/Agrobacterium group</taxon>
        <taxon>Rhizobium</taxon>
    </lineage>
</organism>
<protein>
    <submittedName>
        <fullName evidence="2">Preprotein translocase subunit SecY</fullName>
    </submittedName>
</protein>
<feature type="transmembrane region" description="Helical" evidence="1">
    <location>
        <begin position="183"/>
        <end position="205"/>
    </location>
</feature>
<reference evidence="2" key="2">
    <citation type="journal article" date="2016" name="Front. Microbiol.">
        <title>The Regulatory Protein RosR Affects Rhizobium leguminosarum bv. trifolii Protein Profiles, Cell Surface Properties, and Symbiosis with Clover.</title>
        <authorList>
            <person name="Rachwal K."/>
            <person name="Boguszewska A."/>
            <person name="Kopcinska J."/>
            <person name="Karas M."/>
            <person name="Tchorzewski M."/>
            <person name="Janczarek M."/>
        </authorList>
    </citation>
    <scope>NUCLEOTIDE SEQUENCE</scope>
    <source>
        <strain evidence="2">Rt24.2</strain>
    </source>
</reference>
<dbReference type="AlphaFoldDB" id="A0A1C9I550"/>
<dbReference type="InterPro" id="IPR023201">
    <property type="entry name" value="SecY_dom_sf"/>
</dbReference>
<feature type="transmembrane region" description="Helical" evidence="1">
    <location>
        <begin position="39"/>
        <end position="60"/>
    </location>
</feature>
<dbReference type="RefSeq" id="WP_245308472.1">
    <property type="nucleotide sequence ID" value="NZ_MAMO01000169.1"/>
</dbReference>
<feature type="transmembrane region" description="Helical" evidence="1">
    <location>
        <begin position="324"/>
        <end position="342"/>
    </location>
</feature>
<reference evidence="2" key="1">
    <citation type="journal article" date="2015" name="BMC Genomics">
        <title>Transcriptome profiling of a Rhizobium leguminosarum bv. trifolii rosR mutant reveals the role of the transcriptional regulator RosR in motility, synthesis of cell-surface components, and other cellular processes.</title>
        <authorList>
            <person name="Rachwal K."/>
            <person name="Matczynska E."/>
            <person name="Janczarek M."/>
        </authorList>
    </citation>
    <scope>NUCLEOTIDE SEQUENCE</scope>
    <source>
        <strain evidence="2">Rt24.2</strain>
    </source>
</reference>
<name>A0A1C9I550_RHILT</name>
<feature type="transmembrane region" description="Helical" evidence="1">
    <location>
        <begin position="260"/>
        <end position="281"/>
    </location>
</feature>
<feature type="transmembrane region" description="Helical" evidence="1">
    <location>
        <begin position="151"/>
        <end position="171"/>
    </location>
</feature>
<keyword evidence="1" id="KW-0472">Membrane</keyword>
<keyword evidence="1" id="KW-0812">Transmembrane</keyword>
<proteinExistence type="predicted"/>
<evidence type="ECO:0000313" key="2">
    <source>
        <dbReference type="EMBL" id="AOO94053.1"/>
    </source>
</evidence>
<feature type="transmembrane region" description="Helical" evidence="1">
    <location>
        <begin position="120"/>
        <end position="139"/>
    </location>
</feature>
<feature type="transmembrane region" description="Helical" evidence="1">
    <location>
        <begin position="226"/>
        <end position="248"/>
    </location>
</feature>
<dbReference type="EMBL" id="KX491689">
    <property type="protein sequence ID" value="AOO94053.1"/>
    <property type="molecule type" value="Genomic_DNA"/>
</dbReference>